<evidence type="ECO:0000313" key="11">
    <source>
        <dbReference type="Proteomes" id="UP000271003"/>
    </source>
</evidence>
<comment type="similarity">
    <text evidence="2">Belongs to the autoinducer-2 exporter (AI-2E) (TC 2.A.86) family.</text>
</comment>
<feature type="transmembrane region" description="Helical" evidence="9">
    <location>
        <begin position="291"/>
        <end position="308"/>
    </location>
</feature>
<dbReference type="Pfam" id="PF01594">
    <property type="entry name" value="AI-2E_transport"/>
    <property type="match status" value="1"/>
</dbReference>
<proteinExistence type="inferred from homology"/>
<feature type="region of interest" description="Disordered" evidence="8">
    <location>
        <begin position="375"/>
        <end position="401"/>
    </location>
</feature>
<feature type="transmembrane region" description="Helical" evidence="9">
    <location>
        <begin position="176"/>
        <end position="194"/>
    </location>
</feature>
<dbReference type="PANTHER" id="PTHR21716:SF67">
    <property type="entry name" value="TRANSPORT PROTEIN YDIK-RELATED"/>
    <property type="match status" value="1"/>
</dbReference>
<name>A0A2Z6IBS1_9BURK</name>
<comment type="subcellular location">
    <subcellularLocation>
        <location evidence="1">Cell membrane</location>
        <topology evidence="1">Multi-pass membrane protein</topology>
    </subcellularLocation>
</comment>
<evidence type="ECO:0000256" key="9">
    <source>
        <dbReference type="SAM" id="Phobius"/>
    </source>
</evidence>
<dbReference type="AlphaFoldDB" id="A0A2Z6IBS1"/>
<keyword evidence="3" id="KW-0813">Transport</keyword>
<organism evidence="10 11">
    <name type="scientific">Sutterella megalosphaeroides</name>
    <dbReference type="NCBI Taxonomy" id="2494234"/>
    <lineage>
        <taxon>Bacteria</taxon>
        <taxon>Pseudomonadati</taxon>
        <taxon>Pseudomonadota</taxon>
        <taxon>Betaproteobacteria</taxon>
        <taxon>Burkholderiales</taxon>
        <taxon>Sutterellaceae</taxon>
        <taxon>Sutterella</taxon>
    </lineage>
</organism>
<evidence type="ECO:0000256" key="4">
    <source>
        <dbReference type="ARBA" id="ARBA00022475"/>
    </source>
</evidence>
<evidence type="ECO:0000313" key="10">
    <source>
        <dbReference type="EMBL" id="BBF24011.1"/>
    </source>
</evidence>
<evidence type="ECO:0000256" key="2">
    <source>
        <dbReference type="ARBA" id="ARBA00009773"/>
    </source>
</evidence>
<evidence type="ECO:0000256" key="6">
    <source>
        <dbReference type="ARBA" id="ARBA00022989"/>
    </source>
</evidence>
<evidence type="ECO:0000256" key="7">
    <source>
        <dbReference type="ARBA" id="ARBA00023136"/>
    </source>
</evidence>
<protein>
    <submittedName>
        <fullName evidence="10">AI-2E family transporter</fullName>
    </submittedName>
</protein>
<evidence type="ECO:0000256" key="8">
    <source>
        <dbReference type="SAM" id="MobiDB-lite"/>
    </source>
</evidence>
<reference evidence="10 11" key="1">
    <citation type="journal article" date="2018" name="Int. J. Syst. Evol. Microbiol.">
        <title>Mesosutterella multiformis gen. nov., sp. nov., a member of the family Sutterellaceae and Sutterella megalosphaeroides sp. nov., isolated from human faeces.</title>
        <authorList>
            <person name="Sakamoto M."/>
            <person name="Ikeyama N."/>
            <person name="Kunihiro T."/>
            <person name="Iino T."/>
            <person name="Yuki M."/>
            <person name="Ohkuma M."/>
        </authorList>
    </citation>
    <scope>NUCLEOTIDE SEQUENCE [LARGE SCALE GENOMIC DNA]</scope>
    <source>
        <strain evidence="10 11">6FBBBH3</strain>
    </source>
</reference>
<accession>A0A2Z6IBS1</accession>
<dbReference type="EMBL" id="AP018786">
    <property type="protein sequence ID" value="BBF24011.1"/>
    <property type="molecule type" value="Genomic_DNA"/>
</dbReference>
<feature type="transmembrane region" description="Helical" evidence="9">
    <location>
        <begin position="30"/>
        <end position="48"/>
    </location>
</feature>
<feature type="transmembrane region" description="Helical" evidence="9">
    <location>
        <begin position="328"/>
        <end position="358"/>
    </location>
</feature>
<feature type="compositionally biased region" description="Low complexity" evidence="8">
    <location>
        <begin position="375"/>
        <end position="392"/>
    </location>
</feature>
<feature type="transmembrane region" description="Helical" evidence="9">
    <location>
        <begin position="84"/>
        <end position="107"/>
    </location>
</feature>
<evidence type="ECO:0000256" key="5">
    <source>
        <dbReference type="ARBA" id="ARBA00022692"/>
    </source>
</evidence>
<keyword evidence="5 9" id="KW-0812">Transmembrane</keyword>
<dbReference type="OrthoDB" id="5298283at2"/>
<keyword evidence="11" id="KW-1185">Reference proteome</keyword>
<dbReference type="KEGG" id="sutt:SUTMEG_19020"/>
<feature type="transmembrane region" description="Helical" evidence="9">
    <location>
        <begin position="230"/>
        <end position="251"/>
    </location>
</feature>
<dbReference type="RefSeq" id="WP_120177562.1">
    <property type="nucleotide sequence ID" value="NZ_AP018786.1"/>
</dbReference>
<feature type="transmembrane region" description="Helical" evidence="9">
    <location>
        <begin position="54"/>
        <end position="72"/>
    </location>
</feature>
<keyword evidence="6 9" id="KW-1133">Transmembrane helix</keyword>
<dbReference type="InterPro" id="IPR002549">
    <property type="entry name" value="AI-2E-like"/>
</dbReference>
<keyword evidence="4" id="KW-1003">Cell membrane</keyword>
<dbReference type="PANTHER" id="PTHR21716">
    <property type="entry name" value="TRANSMEMBRANE PROTEIN"/>
    <property type="match status" value="1"/>
</dbReference>
<evidence type="ECO:0000256" key="1">
    <source>
        <dbReference type="ARBA" id="ARBA00004651"/>
    </source>
</evidence>
<gene>
    <name evidence="10" type="ORF">SUTMEG_19020</name>
</gene>
<keyword evidence="7 9" id="KW-0472">Membrane</keyword>
<sequence length="401" mass="42715">MTDTPPRTPLDRNTALNFARSLSFNERLDLLLRILFTAAVAVGCYYIVEPFLTAILIAAILSVVTWPLFARIRNSLGHAATPAAFLMITAIIVVILIPLSVLLLVVAQQIPKAVTLVADWVRDPMPILQAVKDTPYVGEWLYEQVMTAIDPSTLGHTIEQIIQPATQVVLGTALNVSNGLVQLALVTFIVFFFYRDGAWFSDRIATMLERVSGGIQSEILDILTNTTRSVVLGIVGTALCQGVVAGIGFWIAGVPGVLLLSSAVCIVSVVPIGPPLVWIPVAIWLYTKGEVGMALFLCAWGSIVVALVDNLVRPLLIARGSTLPMGLVFLGVFGGVISFGFLGLILGPLLLAIGMAMFQAWLKYPVHRAEAAEAAEASGAIEPPSSGTTSGTASDDRTNAP</sequence>
<evidence type="ECO:0000256" key="3">
    <source>
        <dbReference type="ARBA" id="ARBA00022448"/>
    </source>
</evidence>
<dbReference type="GO" id="GO:0005886">
    <property type="term" value="C:plasma membrane"/>
    <property type="evidence" value="ECO:0007669"/>
    <property type="project" value="UniProtKB-SubCell"/>
</dbReference>
<feature type="transmembrane region" description="Helical" evidence="9">
    <location>
        <begin position="257"/>
        <end position="279"/>
    </location>
</feature>
<dbReference type="Proteomes" id="UP000271003">
    <property type="component" value="Chromosome"/>
</dbReference>